<dbReference type="InterPro" id="IPR037066">
    <property type="entry name" value="Plug_dom_sf"/>
</dbReference>
<evidence type="ECO:0000256" key="2">
    <source>
        <dbReference type="ARBA" id="ARBA00023136"/>
    </source>
</evidence>
<proteinExistence type="inferred from homology"/>
<feature type="domain" description="TonB-dependent receptor plug" evidence="7">
    <location>
        <begin position="240"/>
        <end position="335"/>
    </location>
</feature>
<keyword evidence="3" id="KW-0998">Cell outer membrane</keyword>
<dbReference type="GO" id="GO:0009279">
    <property type="term" value="C:cell outer membrane"/>
    <property type="evidence" value="ECO:0007669"/>
    <property type="project" value="UniProtKB-SubCell"/>
</dbReference>
<feature type="signal peptide" evidence="5">
    <location>
        <begin position="1"/>
        <end position="23"/>
    </location>
</feature>
<protein>
    <submittedName>
        <fullName evidence="8">TonB-dependent receptor</fullName>
    </submittedName>
</protein>
<dbReference type="Gene3D" id="2.170.130.10">
    <property type="entry name" value="TonB-dependent receptor, plug domain"/>
    <property type="match status" value="1"/>
</dbReference>
<dbReference type="RefSeq" id="WP_232593262.1">
    <property type="nucleotide sequence ID" value="NZ_BSPD01000037.1"/>
</dbReference>
<evidence type="ECO:0000256" key="3">
    <source>
        <dbReference type="ARBA" id="ARBA00023237"/>
    </source>
</evidence>
<dbReference type="InterPro" id="IPR008969">
    <property type="entry name" value="CarboxyPept-like_regulatory"/>
</dbReference>
<dbReference type="Gene3D" id="2.60.40.1120">
    <property type="entry name" value="Carboxypeptidase-like, regulatory domain"/>
    <property type="match status" value="1"/>
</dbReference>
<evidence type="ECO:0000313" key="8">
    <source>
        <dbReference type="EMBL" id="GLS25967.1"/>
    </source>
</evidence>
<comment type="subcellular location">
    <subcellularLocation>
        <location evidence="1 4">Cell outer membrane</location>
    </subcellularLocation>
</comment>
<organism evidence="8 9">
    <name type="scientific">Marinibactrum halimedae</name>
    <dbReference type="NCBI Taxonomy" id="1444977"/>
    <lineage>
        <taxon>Bacteria</taxon>
        <taxon>Pseudomonadati</taxon>
        <taxon>Pseudomonadota</taxon>
        <taxon>Gammaproteobacteria</taxon>
        <taxon>Cellvibrionales</taxon>
        <taxon>Cellvibrionaceae</taxon>
        <taxon>Marinibactrum</taxon>
    </lineage>
</organism>
<evidence type="ECO:0000256" key="4">
    <source>
        <dbReference type="RuleBase" id="RU003357"/>
    </source>
</evidence>
<dbReference type="SUPFAM" id="SSF56935">
    <property type="entry name" value="Porins"/>
    <property type="match status" value="1"/>
</dbReference>
<dbReference type="AlphaFoldDB" id="A0AA37T7F4"/>
<accession>A0AA37T7F4</accession>
<evidence type="ECO:0000313" key="9">
    <source>
        <dbReference type="Proteomes" id="UP001156870"/>
    </source>
</evidence>
<dbReference type="PANTHER" id="PTHR40980">
    <property type="entry name" value="PLUG DOMAIN-CONTAINING PROTEIN"/>
    <property type="match status" value="1"/>
</dbReference>
<dbReference type="SUPFAM" id="SSF49464">
    <property type="entry name" value="Carboxypeptidase regulatory domain-like"/>
    <property type="match status" value="1"/>
</dbReference>
<gene>
    <name evidence="8" type="primary">fecA</name>
    <name evidence="8" type="ORF">GCM10007877_16820</name>
</gene>
<keyword evidence="4" id="KW-0798">TonB box</keyword>
<evidence type="ECO:0000259" key="6">
    <source>
        <dbReference type="Pfam" id="PF00593"/>
    </source>
</evidence>
<dbReference type="Pfam" id="PF07715">
    <property type="entry name" value="Plug"/>
    <property type="match status" value="1"/>
</dbReference>
<dbReference type="InterPro" id="IPR012910">
    <property type="entry name" value="Plug_dom"/>
</dbReference>
<feature type="domain" description="TonB-dependent receptor-like beta-barrel" evidence="6">
    <location>
        <begin position="526"/>
        <end position="1014"/>
    </location>
</feature>
<dbReference type="InterPro" id="IPR036942">
    <property type="entry name" value="Beta-barrel_TonB_sf"/>
</dbReference>
<dbReference type="Gene3D" id="2.40.170.20">
    <property type="entry name" value="TonB-dependent receptor, beta-barrel domain"/>
    <property type="match status" value="1"/>
</dbReference>
<evidence type="ECO:0000256" key="1">
    <source>
        <dbReference type="ARBA" id="ARBA00004442"/>
    </source>
</evidence>
<dbReference type="Pfam" id="PF13620">
    <property type="entry name" value="CarboxypepD_reg"/>
    <property type="match status" value="1"/>
</dbReference>
<dbReference type="Proteomes" id="UP001156870">
    <property type="component" value="Unassembled WGS sequence"/>
</dbReference>
<keyword evidence="8" id="KW-0675">Receptor</keyword>
<keyword evidence="9" id="KW-1185">Reference proteome</keyword>
<comment type="similarity">
    <text evidence="4">Belongs to the TonB-dependent receptor family.</text>
</comment>
<feature type="chain" id="PRO_5041424794" evidence="5">
    <location>
        <begin position="24"/>
        <end position="1045"/>
    </location>
</feature>
<dbReference type="EMBL" id="BSPD01000037">
    <property type="protein sequence ID" value="GLS25967.1"/>
    <property type="molecule type" value="Genomic_DNA"/>
</dbReference>
<keyword evidence="2 4" id="KW-0472">Membrane</keyword>
<dbReference type="Pfam" id="PF00593">
    <property type="entry name" value="TonB_dep_Rec_b-barrel"/>
    <property type="match status" value="1"/>
</dbReference>
<evidence type="ECO:0000256" key="5">
    <source>
        <dbReference type="SAM" id="SignalP"/>
    </source>
</evidence>
<reference evidence="8 9" key="1">
    <citation type="journal article" date="2014" name="Int. J. Syst. Evol. Microbiol.">
        <title>Complete genome sequence of Corynebacterium casei LMG S-19264T (=DSM 44701T), isolated from a smear-ripened cheese.</title>
        <authorList>
            <consortium name="US DOE Joint Genome Institute (JGI-PGF)"/>
            <person name="Walter F."/>
            <person name="Albersmeier A."/>
            <person name="Kalinowski J."/>
            <person name="Ruckert C."/>
        </authorList>
    </citation>
    <scope>NUCLEOTIDE SEQUENCE [LARGE SCALE GENOMIC DNA]</scope>
    <source>
        <strain evidence="8 9">NBRC 110095</strain>
    </source>
</reference>
<dbReference type="InterPro" id="IPR000531">
    <property type="entry name" value="Beta-barrel_TonB"/>
</dbReference>
<name>A0AA37T7F4_9GAMM</name>
<dbReference type="PANTHER" id="PTHR40980:SF5">
    <property type="entry name" value="TONB-DEPENDENT RECEPTOR"/>
    <property type="match status" value="1"/>
</dbReference>
<evidence type="ECO:0000259" key="7">
    <source>
        <dbReference type="Pfam" id="PF07715"/>
    </source>
</evidence>
<keyword evidence="5" id="KW-0732">Signal</keyword>
<comment type="caution">
    <text evidence="8">The sequence shown here is derived from an EMBL/GenBank/DDBJ whole genome shotgun (WGS) entry which is preliminary data.</text>
</comment>
<sequence length="1045" mass="116124">MKTSLIRGLAASALVLNAAQAVSDDELVVTVFKNGASASGLTIKLDGQIEKPIEKNGSTTFDLDSGTHSLQLIDGTETVHSFRFDSAQGQLTDISIAVDANKETQVAIESFFKTETAQEKLSAPSGLVKGGVFSAGTPVGNAEIIVKQTGQTFTADAEGNYEISLPRGIYNFRVTHPNYQTLNSGDIRVVSNSAKGLNLSLQERNAPITPILAAPPQIEEVLILADYNPSMFEESERFSANVVDTMGIEQLARFGDSDIAASVVRMPSVTVQDDSFVFIRGLGGRYVTTTLNGSTMPSTNPSRRSVPLDLFPSNIVSQLDVKKTFVSSMPSESTGGNLVINTRTFPEERSGKITFKMGYNAATGQSVATDPARGDYDYLGFDDGSRNEPVAVEALAYILDPALALGIDDQNNEGVSQIDQYFQLNESTEIAVREVAGEFLQDNLDLATKEATPNVTLNANFGDIYYPGEYELGYFAAINYKSGWTLRENGISRTYTPNERAEVLDNFEFEESSFNVNVSALFSLGFISGNNTYESNTIASRVTSNITRVSEGIGGDSRENEFGYTIQWEERQYLSQQFTGDHFLSEDGNFSTSWQFTASQANRYAPDRREVQFNEPTPNSGEFILETSELIRRYDELEDLNFDFSNDYSWIIPSDTAPEQTLTFGYQYIYRDRDADSVTYGFDTNIENDGLLAPNRRVSEVINDDSITGNRETGFAFQNKTLLSDSYTADLSIASVYFNYDILINSEFQFIVGARYDEFEMETNTFDLATQRATDVPALESNPILPSLTFNWLYSEDQQLRFAVSKTASRPDFKERSTAVFYDNEFNFRVRGNPNLDVSEILNADLRWEYYWSDTENLSIALFYKDFEDPIERVVQTASGTAGNSRTFQNAPEAELYGIEIDSRVDFDLNDSLTQLIFLAGNASVIESEVSLDDGSSRELQGQPEYTFNLILGWDDLDNDQELTLLFNQNGKSIVDTGLSGAPDVLQEPFADLKLNYKKSFRDGIRLTAKLSNLLDSEVEYTQGGNIFQSYKQGIEFEAGFDWQF</sequence>